<gene>
    <name evidence="5" type="primary">allA</name>
    <name evidence="6" type="ORF">ATL17_3056</name>
</gene>
<dbReference type="Proteomes" id="UP000295391">
    <property type="component" value="Unassembled WGS sequence"/>
</dbReference>
<organism evidence="6 7">
    <name type="scientific">Maritalea mobilis</name>
    <dbReference type="NCBI Taxonomy" id="483324"/>
    <lineage>
        <taxon>Bacteria</taxon>
        <taxon>Pseudomonadati</taxon>
        <taxon>Pseudomonadota</taxon>
        <taxon>Alphaproteobacteria</taxon>
        <taxon>Hyphomicrobiales</taxon>
        <taxon>Devosiaceae</taxon>
        <taxon>Maritalea</taxon>
    </lineage>
</organism>
<dbReference type="InterPro" id="IPR047233">
    <property type="entry name" value="UAH_cupin"/>
</dbReference>
<dbReference type="InterPro" id="IPR023525">
    <property type="entry name" value="Ureidogly_lyase_bac"/>
</dbReference>
<keyword evidence="7" id="KW-1185">Reference proteome</keyword>
<comment type="cofactor">
    <cofactor evidence="5">
        <name>Ni(2+)</name>
        <dbReference type="ChEBI" id="CHEBI:49786"/>
    </cofactor>
</comment>
<dbReference type="GO" id="GO:0006145">
    <property type="term" value="P:purine nucleobase catabolic process"/>
    <property type="evidence" value="ECO:0007669"/>
    <property type="project" value="UniProtKB-UniRule"/>
</dbReference>
<dbReference type="GO" id="GO:0004848">
    <property type="term" value="F:ureidoglycolate hydrolase activity"/>
    <property type="evidence" value="ECO:0007669"/>
    <property type="project" value="InterPro"/>
</dbReference>
<proteinExistence type="inferred from homology"/>
<comment type="caution">
    <text evidence="6">The sequence shown here is derived from an EMBL/GenBank/DDBJ whole genome shotgun (WGS) entry which is preliminary data.</text>
</comment>
<dbReference type="PIRSF" id="PIRSF017306">
    <property type="entry name" value="Ureidogly_hydro"/>
    <property type="match status" value="1"/>
</dbReference>
<dbReference type="GO" id="GO:0000256">
    <property type="term" value="P:allantoin catabolic process"/>
    <property type="evidence" value="ECO:0007669"/>
    <property type="project" value="UniProtKB-UniRule"/>
</dbReference>
<evidence type="ECO:0000313" key="6">
    <source>
        <dbReference type="EMBL" id="TDQ61952.1"/>
    </source>
</evidence>
<dbReference type="Gene3D" id="2.60.120.480">
    <property type="entry name" value="Ureidoglycolate hydrolase"/>
    <property type="match status" value="1"/>
</dbReference>
<dbReference type="SUPFAM" id="SSF51182">
    <property type="entry name" value="RmlC-like cupins"/>
    <property type="match status" value="1"/>
</dbReference>
<dbReference type="PANTHER" id="PTHR21221">
    <property type="entry name" value="UREIDOGLYCOLATE HYDROLASE"/>
    <property type="match status" value="1"/>
</dbReference>
<evidence type="ECO:0000256" key="3">
    <source>
        <dbReference type="ARBA" id="ARBA00023239"/>
    </source>
</evidence>
<comment type="pathway">
    <text evidence="5">Nitrogen metabolism; (S)-allantoin degradation.</text>
</comment>
<evidence type="ECO:0000256" key="1">
    <source>
        <dbReference type="ARBA" id="ARBA00011738"/>
    </source>
</evidence>
<name>A0A4R6VJQ4_9HYPH</name>
<dbReference type="PANTHER" id="PTHR21221:SF1">
    <property type="entry name" value="UREIDOGLYCOLATE LYASE"/>
    <property type="match status" value="1"/>
</dbReference>
<dbReference type="CDD" id="cd20298">
    <property type="entry name" value="cupin_UAH"/>
    <property type="match status" value="1"/>
</dbReference>
<sequence length="166" mass="18329">MEVPFIPIKPLTIEAFAPFGEVIDLDKADHFPINNGMCTRYNDLATVELGGVEPRPLVNIFRGKPYDIPLHLKMVERHPLGSQAFIPMSKRPFLVIVAPDEAGTPGKPEAFLTQSGQGINLKMGCWHGVLTTLEQTSDFVVIDRGGPGENLEEFYYEPGFLVGFAD</sequence>
<keyword evidence="2 5" id="KW-0659">Purine metabolism</keyword>
<keyword evidence="3 5" id="KW-0456">Lyase</keyword>
<accession>A0A4R6VJQ4</accession>
<dbReference type="EC" id="4.3.2.3" evidence="5"/>
<evidence type="ECO:0000256" key="2">
    <source>
        <dbReference type="ARBA" id="ARBA00022631"/>
    </source>
</evidence>
<comment type="function">
    <text evidence="5">Catalyzes the catabolism of the allantoin degradation intermediate (S)-ureidoglycolate, generating urea and glyoxylate. Involved in the utilization of allantoin as nitrogen source.</text>
</comment>
<dbReference type="InterPro" id="IPR011051">
    <property type="entry name" value="RmlC_Cupin_sf"/>
</dbReference>
<dbReference type="HAMAP" id="MF_00616">
    <property type="entry name" value="Ureidogly_lyase"/>
    <property type="match status" value="1"/>
</dbReference>
<dbReference type="Pfam" id="PF04115">
    <property type="entry name" value="Ureidogly_lyase"/>
    <property type="match status" value="1"/>
</dbReference>
<reference evidence="6 7" key="1">
    <citation type="submission" date="2019-03" db="EMBL/GenBank/DDBJ databases">
        <title>Genomic Encyclopedia of Type Strains, Phase III (KMG-III): the genomes of soil and plant-associated and newly described type strains.</title>
        <authorList>
            <person name="Whitman W."/>
        </authorList>
    </citation>
    <scope>NUCLEOTIDE SEQUENCE [LARGE SCALE GENOMIC DNA]</scope>
    <source>
        <strain evidence="6 7">CGMCC 1.7002</strain>
    </source>
</reference>
<dbReference type="RefSeq" id="WP_133573630.1">
    <property type="nucleotide sequence ID" value="NZ_SNYR01000003.1"/>
</dbReference>
<evidence type="ECO:0000256" key="4">
    <source>
        <dbReference type="ARBA" id="ARBA00047684"/>
    </source>
</evidence>
<evidence type="ECO:0000256" key="5">
    <source>
        <dbReference type="HAMAP-Rule" id="MF_00616"/>
    </source>
</evidence>
<dbReference type="AlphaFoldDB" id="A0A4R6VJQ4"/>
<dbReference type="GO" id="GO:0050385">
    <property type="term" value="F:ureidoglycolate lyase activity"/>
    <property type="evidence" value="ECO:0007669"/>
    <property type="project" value="UniProtKB-UniRule"/>
</dbReference>
<dbReference type="NCBIfam" id="NF009932">
    <property type="entry name" value="PRK13395.1"/>
    <property type="match status" value="1"/>
</dbReference>
<dbReference type="InterPro" id="IPR007247">
    <property type="entry name" value="Ureidogly_lyase"/>
</dbReference>
<dbReference type="InterPro" id="IPR024060">
    <property type="entry name" value="Ureidoglycolate_lyase_dom_sf"/>
</dbReference>
<comment type="subunit">
    <text evidence="1 5">Homodimer.</text>
</comment>
<protein>
    <recommendedName>
        <fullName evidence="5">Ureidoglycolate lyase</fullName>
        <ecNumber evidence="5">4.3.2.3</ecNumber>
    </recommendedName>
    <alternativeName>
        <fullName evidence="5">Ureidoglycolatase</fullName>
    </alternativeName>
</protein>
<dbReference type="OrthoDB" id="9804602at2"/>
<comment type="similarity">
    <text evidence="5">Belongs to the ureidoglycolate lyase family.</text>
</comment>
<dbReference type="EMBL" id="SNYR01000003">
    <property type="protein sequence ID" value="TDQ61952.1"/>
    <property type="molecule type" value="Genomic_DNA"/>
</dbReference>
<comment type="catalytic activity">
    <reaction evidence="4 5">
        <text>(S)-ureidoglycolate = urea + glyoxylate</text>
        <dbReference type="Rhea" id="RHEA:11304"/>
        <dbReference type="ChEBI" id="CHEBI:16199"/>
        <dbReference type="ChEBI" id="CHEBI:36655"/>
        <dbReference type="ChEBI" id="CHEBI:57296"/>
        <dbReference type="EC" id="4.3.2.3"/>
    </reaction>
</comment>
<evidence type="ECO:0000313" key="7">
    <source>
        <dbReference type="Proteomes" id="UP000295391"/>
    </source>
</evidence>
<dbReference type="UniPathway" id="UPA00395"/>